<dbReference type="SUPFAM" id="SSF55073">
    <property type="entry name" value="Nucleotide cyclase"/>
    <property type="match status" value="1"/>
</dbReference>
<keyword evidence="12" id="KW-0732">Signal</keyword>
<evidence type="ECO:0000256" key="6">
    <source>
        <dbReference type="ARBA" id="ARBA00022989"/>
    </source>
</evidence>
<evidence type="ECO:0000256" key="1">
    <source>
        <dbReference type="ARBA" id="ARBA00001436"/>
    </source>
</evidence>
<keyword evidence="7 11" id="KW-0472">Membrane</keyword>
<evidence type="ECO:0000313" key="16">
    <source>
        <dbReference type="Proteomes" id="UP000835052"/>
    </source>
</evidence>
<dbReference type="EMBL" id="CAJGYM010000045">
    <property type="protein sequence ID" value="CAD6194485.1"/>
    <property type="molecule type" value="Genomic_DNA"/>
</dbReference>
<sequence>MPWRAVRLLVVLTLPASFSGEDLRVGHLESVGADEARILGLCRRHSEDHLELALRWHKLYLSSAPLATMEKESTTVALKPHSIPATVSVIYSVSKRLLAVRIAIIHSPGRKQLARKIAEILKNTPQLDVSIVAESDGVRNCNAIFTRTRVVLSLLDFDHLVSFTSTWMNEATRPLEFLVVQLGYRQLHLNASEFYFNLWHSVSGTDKIKNRLRRLHRNVLFVYIMFTTIHQNLKLFAEKTDFRLPYYKLYNFADNETQLLADVAPQEDTNCTEGFAEHFCYNFEETSQWEEAMSRLPPAIPECGYSGEFCSDRHVFAIVAIVFAVLLIFICVAFYLHRKEDKLYQMPWRVPLESLTFTQTNDNPGYRRVSTASVSRCSLTGPIPTRAEFGYVRKTKVSLKRFIQKRAISFSREEMALLNEINYINQPNINVFCGICFNQDSELSVMWNYTVRYSLEDIIFSKGQKFGRNFQSTFLKHILNGLNFIHNSSIKFHGALYLSNCVVDSYWVVKLTDFGVMQVLRDKILQKELHRLQPIDIEYLESKYLLIPPERIPDFLELREEPPGSVEGDIYQLGMVIFQILFSIKPFNELSEPIRETLEKICSEKGLQPCLPECGNFTVRLVSVMQQCWLQRISGRPALFKISDAVAREFEKDLKGTLIDQMIEMVDEYSANLEQVVATRTRELDQQMSQTENLLYQLLPKSIADALREGRPTYPEQHHSVSLLVADLCQFTTFCEALIPIHVLETLQELYSSFDMVVQRHNAFKVENVGDAYLIGSGIPHIGELKHLREVGRVALKLRKFMETFVVRHRPEMKLQLKLGISSGVVATGVLGSVAPRFCVFGEAVSLACQMASHSLPGKIQLPELTTSLLKENYPAFQLEERGMIEVKGKGMCLTFWLIEELRVDRQPSSCSILAKNKFN</sequence>
<dbReference type="Gene3D" id="6.10.250.780">
    <property type="match status" value="1"/>
</dbReference>
<evidence type="ECO:0000256" key="8">
    <source>
        <dbReference type="ARBA" id="ARBA00023180"/>
    </source>
</evidence>
<dbReference type="SMART" id="SM00220">
    <property type="entry name" value="S_TKc"/>
    <property type="match status" value="1"/>
</dbReference>
<feature type="domain" description="Protein kinase" evidence="13">
    <location>
        <begin position="355"/>
        <end position="651"/>
    </location>
</feature>
<keyword evidence="8" id="KW-0325">Glycoprotein</keyword>
<dbReference type="SMART" id="SM00044">
    <property type="entry name" value="CYCc"/>
    <property type="match status" value="1"/>
</dbReference>
<dbReference type="OrthoDB" id="5862383at2759"/>
<comment type="subcellular location">
    <subcellularLocation>
        <location evidence="2">Membrane</location>
        <topology evidence="2">Single-pass membrane protein</topology>
    </subcellularLocation>
</comment>
<dbReference type="Pfam" id="PF07714">
    <property type="entry name" value="PK_Tyr_Ser-Thr"/>
    <property type="match status" value="1"/>
</dbReference>
<dbReference type="Gene3D" id="3.30.70.1230">
    <property type="entry name" value="Nucleotide cyclase"/>
    <property type="match status" value="1"/>
</dbReference>
<evidence type="ECO:0000256" key="11">
    <source>
        <dbReference type="SAM" id="Phobius"/>
    </source>
</evidence>
<keyword evidence="5" id="KW-0547">Nucleotide-binding</keyword>
<dbReference type="GO" id="GO:0007168">
    <property type="term" value="P:receptor guanylyl cyclase signaling pathway"/>
    <property type="evidence" value="ECO:0007669"/>
    <property type="project" value="TreeGrafter"/>
</dbReference>
<protein>
    <recommendedName>
        <fullName evidence="3">guanylate cyclase</fullName>
        <ecNumber evidence="3">4.6.1.2</ecNumber>
    </recommendedName>
</protein>
<gene>
    <name evidence="15" type="ORF">CAUJ_LOCUS10404</name>
</gene>
<proteinExistence type="predicted"/>
<dbReference type="GO" id="GO:0004016">
    <property type="term" value="F:adenylate cyclase activity"/>
    <property type="evidence" value="ECO:0007669"/>
    <property type="project" value="TreeGrafter"/>
</dbReference>
<organism evidence="15 16">
    <name type="scientific">Caenorhabditis auriculariae</name>
    <dbReference type="NCBI Taxonomy" id="2777116"/>
    <lineage>
        <taxon>Eukaryota</taxon>
        <taxon>Metazoa</taxon>
        <taxon>Ecdysozoa</taxon>
        <taxon>Nematoda</taxon>
        <taxon>Chromadorea</taxon>
        <taxon>Rhabditida</taxon>
        <taxon>Rhabditina</taxon>
        <taxon>Rhabditomorpha</taxon>
        <taxon>Rhabditoidea</taxon>
        <taxon>Rhabditidae</taxon>
        <taxon>Peloderinae</taxon>
        <taxon>Caenorhabditis</taxon>
    </lineage>
</organism>
<dbReference type="EC" id="4.6.1.2" evidence="3"/>
<evidence type="ECO:0000256" key="7">
    <source>
        <dbReference type="ARBA" id="ARBA00023136"/>
    </source>
</evidence>
<dbReference type="PROSITE" id="PS50125">
    <property type="entry name" value="GUANYLATE_CYCLASE_2"/>
    <property type="match status" value="1"/>
</dbReference>
<keyword evidence="10" id="KW-0141">cGMP biosynthesis</keyword>
<dbReference type="PANTHER" id="PTHR11920">
    <property type="entry name" value="GUANYLYL CYCLASE"/>
    <property type="match status" value="1"/>
</dbReference>
<dbReference type="InterPro" id="IPR001245">
    <property type="entry name" value="Ser-Thr/Tyr_kinase_cat_dom"/>
</dbReference>
<feature type="chain" id="PRO_5035749554" description="guanylate cyclase" evidence="12">
    <location>
        <begin position="21"/>
        <end position="920"/>
    </location>
</feature>
<evidence type="ECO:0000259" key="13">
    <source>
        <dbReference type="PROSITE" id="PS50011"/>
    </source>
</evidence>
<dbReference type="InterPro" id="IPR000719">
    <property type="entry name" value="Prot_kinase_dom"/>
</dbReference>
<comment type="catalytic activity">
    <reaction evidence="1">
        <text>GTP = 3',5'-cyclic GMP + diphosphate</text>
        <dbReference type="Rhea" id="RHEA:13665"/>
        <dbReference type="ChEBI" id="CHEBI:33019"/>
        <dbReference type="ChEBI" id="CHEBI:37565"/>
        <dbReference type="ChEBI" id="CHEBI:57746"/>
        <dbReference type="EC" id="4.6.1.2"/>
    </reaction>
</comment>
<evidence type="ECO:0000259" key="14">
    <source>
        <dbReference type="PROSITE" id="PS50125"/>
    </source>
</evidence>
<dbReference type="PANTHER" id="PTHR11920:SF255">
    <property type="entry name" value="RECEPTOR-TYPE GUANYLATE CYCLASE GCY-25"/>
    <property type="match status" value="1"/>
</dbReference>
<reference evidence="15" key="1">
    <citation type="submission" date="2020-10" db="EMBL/GenBank/DDBJ databases">
        <authorList>
            <person name="Kikuchi T."/>
        </authorList>
    </citation>
    <scope>NUCLEOTIDE SEQUENCE</scope>
    <source>
        <strain evidence="15">NKZ352</strain>
    </source>
</reference>
<dbReference type="InterPro" id="IPR050401">
    <property type="entry name" value="Cyclic_nucleotide_synthase"/>
</dbReference>
<dbReference type="GO" id="GO:0035556">
    <property type="term" value="P:intracellular signal transduction"/>
    <property type="evidence" value="ECO:0007669"/>
    <property type="project" value="InterPro"/>
</dbReference>
<dbReference type="GO" id="GO:0004672">
    <property type="term" value="F:protein kinase activity"/>
    <property type="evidence" value="ECO:0007669"/>
    <property type="project" value="InterPro"/>
</dbReference>
<dbReference type="GO" id="GO:0005886">
    <property type="term" value="C:plasma membrane"/>
    <property type="evidence" value="ECO:0007669"/>
    <property type="project" value="TreeGrafter"/>
</dbReference>
<feature type="transmembrane region" description="Helical" evidence="11">
    <location>
        <begin position="315"/>
        <end position="336"/>
    </location>
</feature>
<dbReference type="GO" id="GO:0004383">
    <property type="term" value="F:guanylate cyclase activity"/>
    <property type="evidence" value="ECO:0007669"/>
    <property type="project" value="UniProtKB-EC"/>
</dbReference>
<evidence type="ECO:0000256" key="9">
    <source>
        <dbReference type="ARBA" id="ARBA00023239"/>
    </source>
</evidence>
<dbReference type="InterPro" id="IPR029787">
    <property type="entry name" value="Nucleotide_cyclase"/>
</dbReference>
<evidence type="ECO:0000256" key="4">
    <source>
        <dbReference type="ARBA" id="ARBA00022692"/>
    </source>
</evidence>
<evidence type="ECO:0000313" key="15">
    <source>
        <dbReference type="EMBL" id="CAD6194485.1"/>
    </source>
</evidence>
<dbReference type="InterPro" id="IPR011009">
    <property type="entry name" value="Kinase-like_dom_sf"/>
</dbReference>
<dbReference type="GO" id="GO:0001653">
    <property type="term" value="F:peptide receptor activity"/>
    <property type="evidence" value="ECO:0007669"/>
    <property type="project" value="TreeGrafter"/>
</dbReference>
<evidence type="ECO:0000256" key="5">
    <source>
        <dbReference type="ARBA" id="ARBA00022741"/>
    </source>
</evidence>
<keyword evidence="9" id="KW-0456">Lyase</keyword>
<dbReference type="AlphaFoldDB" id="A0A8S1HGV9"/>
<dbReference type="Gene3D" id="1.10.510.10">
    <property type="entry name" value="Transferase(Phosphotransferase) domain 1"/>
    <property type="match status" value="1"/>
</dbReference>
<name>A0A8S1HGV9_9PELO</name>
<keyword evidence="6 11" id="KW-1133">Transmembrane helix</keyword>
<dbReference type="InterPro" id="IPR001054">
    <property type="entry name" value="A/G_cyclase"/>
</dbReference>
<keyword evidence="16" id="KW-1185">Reference proteome</keyword>
<comment type="caution">
    <text evidence="15">The sequence shown here is derived from an EMBL/GenBank/DDBJ whole genome shotgun (WGS) entry which is preliminary data.</text>
</comment>
<evidence type="ECO:0000256" key="3">
    <source>
        <dbReference type="ARBA" id="ARBA00012202"/>
    </source>
</evidence>
<keyword evidence="4 11" id="KW-0812">Transmembrane</keyword>
<evidence type="ECO:0000256" key="2">
    <source>
        <dbReference type="ARBA" id="ARBA00004167"/>
    </source>
</evidence>
<dbReference type="GO" id="GO:0005524">
    <property type="term" value="F:ATP binding"/>
    <property type="evidence" value="ECO:0007669"/>
    <property type="project" value="InterPro"/>
</dbReference>
<dbReference type="Pfam" id="PF00211">
    <property type="entry name" value="Guanylate_cyc"/>
    <property type="match status" value="1"/>
</dbReference>
<evidence type="ECO:0000256" key="10">
    <source>
        <dbReference type="ARBA" id="ARBA00023293"/>
    </source>
</evidence>
<accession>A0A8S1HGV9</accession>
<feature type="signal peptide" evidence="12">
    <location>
        <begin position="1"/>
        <end position="20"/>
    </location>
</feature>
<dbReference type="SUPFAM" id="SSF56112">
    <property type="entry name" value="Protein kinase-like (PK-like)"/>
    <property type="match status" value="1"/>
</dbReference>
<feature type="domain" description="Guanylate cyclase" evidence="14">
    <location>
        <begin position="722"/>
        <end position="852"/>
    </location>
</feature>
<evidence type="ECO:0000256" key="12">
    <source>
        <dbReference type="SAM" id="SignalP"/>
    </source>
</evidence>
<dbReference type="CDD" id="cd07302">
    <property type="entry name" value="CHD"/>
    <property type="match status" value="1"/>
</dbReference>
<dbReference type="PROSITE" id="PS50011">
    <property type="entry name" value="PROTEIN_KINASE_DOM"/>
    <property type="match status" value="1"/>
</dbReference>
<dbReference type="Proteomes" id="UP000835052">
    <property type="component" value="Unassembled WGS sequence"/>
</dbReference>